<organism evidence="1 2">
    <name type="scientific">Acaryochloris thomasi RCC1774</name>
    <dbReference type="NCBI Taxonomy" id="1764569"/>
    <lineage>
        <taxon>Bacteria</taxon>
        <taxon>Bacillati</taxon>
        <taxon>Cyanobacteriota</taxon>
        <taxon>Cyanophyceae</taxon>
        <taxon>Acaryochloridales</taxon>
        <taxon>Acaryochloridaceae</taxon>
        <taxon>Acaryochloris</taxon>
        <taxon>Acaryochloris thomasi</taxon>
    </lineage>
</organism>
<gene>
    <name evidence="1" type="ORF">C1752_01812</name>
</gene>
<sequence length="246" mass="27788">MNRPIRIGLIAEGEAELGPSVPYIKPEDGGKAIDRNQEGALHTLIRRELQSIGISDCEFVQRHPLAKESKRRTGYSILQPKYLAQVVISWSPEEVDMILITVDSDDELSQRQSKLQKALETIRENHFDTNDHPIDDQSVGGIAIRNFETWLLADYQAVAQLLALDLEEIESLEGSDSTKEILEQATTDSTYLANDSSNQRPLRVRWDLAFKVDLDVVKFRCPVGYGAFIQDCMQTARATQERIESE</sequence>
<name>A0A2W1JVZ1_9CYAN</name>
<dbReference type="AlphaFoldDB" id="A0A2W1JVZ1"/>
<proteinExistence type="predicted"/>
<dbReference type="Proteomes" id="UP000248857">
    <property type="component" value="Unassembled WGS sequence"/>
</dbReference>
<protein>
    <submittedName>
        <fullName evidence="1">Uncharacterized protein</fullName>
    </submittedName>
</protein>
<accession>A0A2W1JVZ1</accession>
<dbReference type="EMBL" id="PQWO01000004">
    <property type="protein sequence ID" value="PZD73884.1"/>
    <property type="molecule type" value="Genomic_DNA"/>
</dbReference>
<dbReference type="RefSeq" id="WP_110985761.1">
    <property type="nucleotide sequence ID" value="NZ_CAWNWM010000004.1"/>
</dbReference>
<comment type="caution">
    <text evidence="1">The sequence shown here is derived from an EMBL/GenBank/DDBJ whole genome shotgun (WGS) entry which is preliminary data.</text>
</comment>
<dbReference type="OrthoDB" id="572063at2"/>
<reference evidence="1 2" key="1">
    <citation type="journal article" date="2018" name="Sci. Rep.">
        <title>A novel species of the marine cyanobacterium Acaryochloris with a unique pigment content and lifestyle.</title>
        <authorList>
            <person name="Partensky F."/>
            <person name="Six C."/>
            <person name="Ratin M."/>
            <person name="Garczarek L."/>
            <person name="Vaulot D."/>
            <person name="Probert I."/>
            <person name="Calteau A."/>
            <person name="Gourvil P."/>
            <person name="Marie D."/>
            <person name="Grebert T."/>
            <person name="Bouchier C."/>
            <person name="Le Panse S."/>
            <person name="Gachenot M."/>
            <person name="Rodriguez F."/>
            <person name="Garrido J.L."/>
        </authorList>
    </citation>
    <scope>NUCLEOTIDE SEQUENCE [LARGE SCALE GENOMIC DNA]</scope>
    <source>
        <strain evidence="1 2">RCC1774</strain>
    </source>
</reference>
<evidence type="ECO:0000313" key="1">
    <source>
        <dbReference type="EMBL" id="PZD73884.1"/>
    </source>
</evidence>
<keyword evidence="2" id="KW-1185">Reference proteome</keyword>
<evidence type="ECO:0000313" key="2">
    <source>
        <dbReference type="Proteomes" id="UP000248857"/>
    </source>
</evidence>